<gene>
    <name evidence="6" type="ORF">BE08_18380</name>
</gene>
<dbReference type="GO" id="GO:0046872">
    <property type="term" value="F:metal ion binding"/>
    <property type="evidence" value="ECO:0007669"/>
    <property type="project" value="UniProtKB-KW"/>
</dbReference>
<evidence type="ECO:0000256" key="4">
    <source>
        <dbReference type="ARBA" id="ARBA00023004"/>
    </source>
</evidence>
<dbReference type="InterPro" id="IPR004294">
    <property type="entry name" value="Carotenoid_Oase"/>
</dbReference>
<keyword evidence="4 5" id="KW-0408">Iron</keyword>
<dbReference type="EMBL" id="JELY01000793">
    <property type="protein sequence ID" value="KYF58097.1"/>
    <property type="molecule type" value="Genomic_DNA"/>
</dbReference>
<feature type="binding site" evidence="5">
    <location>
        <position position="241"/>
    </location>
    <ligand>
        <name>Fe cation</name>
        <dbReference type="ChEBI" id="CHEBI:24875"/>
        <note>catalytic</note>
    </ligand>
</feature>
<protein>
    <submittedName>
        <fullName evidence="6">Uncharacterized protein</fullName>
    </submittedName>
</protein>
<dbReference type="GO" id="GO:0016121">
    <property type="term" value="P:carotene catabolic process"/>
    <property type="evidence" value="ECO:0007669"/>
    <property type="project" value="TreeGrafter"/>
</dbReference>
<dbReference type="GO" id="GO:0010436">
    <property type="term" value="F:carotenoid dioxygenase activity"/>
    <property type="evidence" value="ECO:0007669"/>
    <property type="project" value="TreeGrafter"/>
</dbReference>
<evidence type="ECO:0000313" key="7">
    <source>
        <dbReference type="Proteomes" id="UP000075420"/>
    </source>
</evidence>
<comment type="cofactor">
    <cofactor evidence="5">
        <name>Fe(2+)</name>
        <dbReference type="ChEBI" id="CHEBI:29033"/>
    </cofactor>
    <text evidence="5">Binds 1 Fe(2+) ion per subunit.</text>
</comment>
<evidence type="ECO:0000256" key="3">
    <source>
        <dbReference type="ARBA" id="ARBA00023002"/>
    </source>
</evidence>
<comment type="caution">
    <text evidence="6">The sequence shown here is derived from an EMBL/GenBank/DDBJ whole genome shotgun (WGS) entry which is preliminary data.</text>
</comment>
<evidence type="ECO:0000256" key="1">
    <source>
        <dbReference type="ARBA" id="ARBA00006787"/>
    </source>
</evidence>
<organism evidence="6 7">
    <name type="scientific">Sorangium cellulosum</name>
    <name type="common">Polyangium cellulosum</name>
    <dbReference type="NCBI Taxonomy" id="56"/>
    <lineage>
        <taxon>Bacteria</taxon>
        <taxon>Pseudomonadati</taxon>
        <taxon>Myxococcota</taxon>
        <taxon>Polyangia</taxon>
        <taxon>Polyangiales</taxon>
        <taxon>Polyangiaceae</taxon>
        <taxon>Sorangium</taxon>
    </lineage>
</organism>
<dbReference type="Pfam" id="PF03055">
    <property type="entry name" value="RPE65"/>
    <property type="match status" value="1"/>
</dbReference>
<proteinExistence type="inferred from homology"/>
<dbReference type="PANTHER" id="PTHR10543:SF89">
    <property type="entry name" value="CAROTENOID 9,10(9',10')-CLEAVAGE DIOXYGENASE 1"/>
    <property type="match status" value="1"/>
</dbReference>
<name>A0A150PQR1_SORCE</name>
<reference evidence="6 7" key="1">
    <citation type="submission" date="2014-02" db="EMBL/GenBank/DDBJ databases">
        <title>The small core and large imbalanced accessory genome model reveals a collaborative survival strategy of Sorangium cellulosum strains in nature.</title>
        <authorList>
            <person name="Han K."/>
            <person name="Peng R."/>
            <person name="Blom J."/>
            <person name="Li Y.-Z."/>
        </authorList>
    </citation>
    <scope>NUCLEOTIDE SEQUENCE [LARGE SCALE GENOMIC DNA]</scope>
    <source>
        <strain evidence="6 7">So0157-25</strain>
    </source>
</reference>
<dbReference type="PANTHER" id="PTHR10543">
    <property type="entry name" value="BETA-CAROTENE DIOXYGENASE"/>
    <property type="match status" value="1"/>
</dbReference>
<keyword evidence="3" id="KW-0560">Oxidoreductase</keyword>
<dbReference type="AlphaFoldDB" id="A0A150PQR1"/>
<comment type="similarity">
    <text evidence="1">Belongs to the carotenoid oxygenase family.</text>
</comment>
<evidence type="ECO:0000313" key="6">
    <source>
        <dbReference type="EMBL" id="KYF58097.1"/>
    </source>
</evidence>
<feature type="binding site" evidence="5">
    <location>
        <position position="192"/>
    </location>
    <ligand>
        <name>Fe cation</name>
        <dbReference type="ChEBI" id="CHEBI:24875"/>
        <note>catalytic</note>
    </ligand>
</feature>
<evidence type="ECO:0000256" key="5">
    <source>
        <dbReference type="PIRSR" id="PIRSR604294-1"/>
    </source>
</evidence>
<feature type="binding site" evidence="5">
    <location>
        <position position="488"/>
    </location>
    <ligand>
        <name>Fe cation</name>
        <dbReference type="ChEBI" id="CHEBI:24875"/>
        <note>catalytic</note>
    </ligand>
</feature>
<sequence>MPIALSASVPDAALDAAFASAGGASPEAARGARGFDHLDDLEAEYGFTPLTIEGALPDGLEGTLFRVGPARATLFGVRLRHPFERDGGMLAVRMADGRAEGAHRLVRSRGLMEELAAGRRLYGSTLPWPTRVLRALKGSDGKNVANTSPFVAGGRLFALVEAARPTELDPATLDTLGESDLGGVVGSRFSAHPHRVAARKTSYNFGVRYGRSPALDLYAVDDEGRARALGAVPLRAPVMLHDFCATRRHLVFFVSPAVIRVARALLRWGSFDSWVRFEPRRGTEVIVVDIDDVSRVRRFGVEAFFQWHFANAYDDGEDLVVDLVRYPSLGTLGAIGKDPDRPELASVEGGVLVRHRVRAAREELAVEELGGVGGEFPRCDPRVEGERHGVVFLTTEGQAEDPLGNGIARVDIGTGAVTRARLARHERPSEPVFVPRSAGAPEGDGHVLALVTDVVARKSAVHVWDAARLDEAPLARILLPHASPQTFHGTFVPRER</sequence>
<accession>A0A150PQR1</accession>
<dbReference type="Proteomes" id="UP000075420">
    <property type="component" value="Unassembled WGS sequence"/>
</dbReference>
<evidence type="ECO:0000256" key="2">
    <source>
        <dbReference type="ARBA" id="ARBA00022723"/>
    </source>
</evidence>
<feature type="binding site" evidence="5">
    <location>
        <position position="308"/>
    </location>
    <ligand>
        <name>Fe cation</name>
        <dbReference type="ChEBI" id="CHEBI:24875"/>
        <note>catalytic</note>
    </ligand>
</feature>
<keyword evidence="2 5" id="KW-0479">Metal-binding</keyword>